<keyword evidence="10 12" id="KW-0675">Receptor</keyword>
<dbReference type="Proteomes" id="UP000314985">
    <property type="component" value="Chromosome 2"/>
</dbReference>
<feature type="transmembrane region" description="Helical" evidence="13">
    <location>
        <begin position="184"/>
        <end position="209"/>
    </location>
</feature>
<comment type="function">
    <text evidence="1">Putative odorant or sperm cell receptor.</text>
</comment>
<dbReference type="InterPro" id="IPR000725">
    <property type="entry name" value="Olfact_rcpt"/>
</dbReference>
<keyword evidence="7 13" id="KW-1133">Transmembrane helix</keyword>
<feature type="transmembrane region" description="Helical" evidence="13">
    <location>
        <begin position="60"/>
        <end position="78"/>
    </location>
</feature>
<feature type="domain" description="G-protein coupled receptors family 1 profile" evidence="14">
    <location>
        <begin position="41"/>
        <end position="290"/>
    </location>
</feature>
<evidence type="ECO:0000256" key="11">
    <source>
        <dbReference type="ARBA" id="ARBA00023224"/>
    </source>
</evidence>
<evidence type="ECO:0000256" key="4">
    <source>
        <dbReference type="ARBA" id="ARBA00022606"/>
    </source>
</evidence>
<dbReference type="Ensembl" id="ENSSSCT00070051918.1">
    <property type="protein sequence ID" value="ENSSSCP00070043930.1"/>
    <property type="gene ID" value="ENSSSCG00070025941.1"/>
</dbReference>
<reference evidence="15 16" key="1">
    <citation type="submission" date="2017-08" db="EMBL/GenBank/DDBJ databases">
        <title>USMARCv1.0.</title>
        <authorList>
            <person name="Hannum G.I."/>
            <person name="Koren S."/>
            <person name="Schroeder S.G."/>
            <person name="Chin S.C."/>
            <person name="Nonneman D.J."/>
            <person name="Becker S.A."/>
            <person name="Rosen B.D."/>
            <person name="Bickhart D.M."/>
            <person name="Putnam N.H."/>
            <person name="Green R.E."/>
            <person name="Tuggle C.K."/>
            <person name="Liu H."/>
            <person name="Rohrer G.A."/>
            <person name="Warr A."/>
            <person name="Hall R."/>
            <person name="Kim K."/>
            <person name="Hume D.A."/>
            <person name="Talbot R."/>
            <person name="Chow W."/>
            <person name="Howe K."/>
            <person name="Schwartz A.S."/>
            <person name="Watson M."/>
            <person name="Archibald A.L."/>
            <person name="Phillippy A.M."/>
            <person name="Smith T.P.L."/>
        </authorList>
    </citation>
    <scope>NUCLEOTIDE SEQUENCE [LARGE SCALE GENOMIC DNA]</scope>
</reference>
<keyword evidence="5 12" id="KW-0812">Transmembrane</keyword>
<dbReference type="SUPFAM" id="SSF81321">
    <property type="entry name" value="Family A G protein-coupled receptor-like"/>
    <property type="match status" value="1"/>
</dbReference>
<keyword evidence="3 13" id="KW-1003">Cell membrane</keyword>
<feature type="transmembrane region" description="Helical" evidence="13">
    <location>
        <begin position="141"/>
        <end position="164"/>
    </location>
</feature>
<feature type="transmembrane region" description="Helical" evidence="13">
    <location>
        <begin position="98"/>
        <end position="120"/>
    </location>
</feature>
<feature type="transmembrane region" description="Helical" evidence="13">
    <location>
        <begin position="250"/>
        <end position="269"/>
    </location>
</feature>
<dbReference type="PROSITE" id="PS50262">
    <property type="entry name" value="G_PROTEIN_RECEP_F1_2"/>
    <property type="match status" value="1"/>
</dbReference>
<evidence type="ECO:0000256" key="8">
    <source>
        <dbReference type="ARBA" id="ARBA00023040"/>
    </source>
</evidence>
<evidence type="ECO:0000256" key="7">
    <source>
        <dbReference type="ARBA" id="ARBA00022989"/>
    </source>
</evidence>
<evidence type="ECO:0000313" key="16">
    <source>
        <dbReference type="Proteomes" id="UP000314985"/>
    </source>
</evidence>
<evidence type="ECO:0000256" key="13">
    <source>
        <dbReference type="RuleBase" id="RU363047"/>
    </source>
</evidence>
<evidence type="ECO:0000256" key="5">
    <source>
        <dbReference type="ARBA" id="ARBA00022692"/>
    </source>
</evidence>
<name>A0A4X1VS14_PIG</name>
<evidence type="ECO:0000256" key="3">
    <source>
        <dbReference type="ARBA" id="ARBA00022475"/>
    </source>
</evidence>
<proteinExistence type="inferred from homology"/>
<feature type="transmembrane region" description="Helical" evidence="13">
    <location>
        <begin position="221"/>
        <end position="238"/>
    </location>
</feature>
<dbReference type="PROSITE" id="PS00237">
    <property type="entry name" value="G_PROTEIN_RECEP_F1_1"/>
    <property type="match status" value="1"/>
</dbReference>
<reference evidence="15" key="2">
    <citation type="submission" date="2025-08" db="UniProtKB">
        <authorList>
            <consortium name="Ensembl"/>
        </authorList>
    </citation>
    <scope>IDENTIFICATION</scope>
</reference>
<evidence type="ECO:0000313" key="15">
    <source>
        <dbReference type="Ensembl" id="ENSSSCP00070043930.1"/>
    </source>
</evidence>
<dbReference type="GO" id="GO:0004930">
    <property type="term" value="F:G protein-coupled receptor activity"/>
    <property type="evidence" value="ECO:0007669"/>
    <property type="project" value="UniProtKB-KW"/>
</dbReference>
<protein>
    <recommendedName>
        <fullName evidence="13">Olfactory receptor</fullName>
    </recommendedName>
</protein>
<evidence type="ECO:0000256" key="6">
    <source>
        <dbReference type="ARBA" id="ARBA00022725"/>
    </source>
</evidence>
<keyword evidence="4 13" id="KW-0716">Sensory transduction</keyword>
<feature type="transmembrane region" description="Helical" evidence="13">
    <location>
        <begin position="25"/>
        <end position="48"/>
    </location>
</feature>
<evidence type="ECO:0000256" key="12">
    <source>
        <dbReference type="RuleBase" id="RU000688"/>
    </source>
</evidence>
<dbReference type="GO" id="GO:0004984">
    <property type="term" value="F:olfactory receptor activity"/>
    <property type="evidence" value="ECO:0007669"/>
    <property type="project" value="InterPro"/>
</dbReference>
<dbReference type="AlphaFoldDB" id="A0A4X1VS14"/>
<accession>A0A4X1VS14</accession>
<comment type="subcellular location">
    <subcellularLocation>
        <location evidence="2 13">Cell membrane</location>
        <topology evidence="2 13">Multi-pass membrane protein</topology>
    </subcellularLocation>
</comment>
<keyword evidence="11 12" id="KW-0807">Transducer</keyword>
<dbReference type="FunFam" id="1.20.1070.10:FF:000004">
    <property type="entry name" value="Olfactory receptor"/>
    <property type="match status" value="1"/>
</dbReference>
<comment type="similarity">
    <text evidence="12">Belongs to the G-protein coupled receptor 1 family.</text>
</comment>
<dbReference type="PRINTS" id="PR00245">
    <property type="entry name" value="OLFACTORYR"/>
</dbReference>
<dbReference type="Pfam" id="PF13853">
    <property type="entry name" value="7tm_4"/>
    <property type="match status" value="2"/>
</dbReference>
<evidence type="ECO:0000256" key="10">
    <source>
        <dbReference type="ARBA" id="ARBA00023170"/>
    </source>
</evidence>
<dbReference type="Gene3D" id="1.20.1070.10">
    <property type="entry name" value="Rhodopsin 7-helix transmembrane proteins"/>
    <property type="match status" value="1"/>
</dbReference>
<sequence>MTQGNSSEITEFFLLGFGAQHKFRYVLFPVFLLIYVTSLVGNIGVILLIKTDSRLQTPMYFFLQHLAFVDLCYTTAITPKMLQNFIVENKAISFKGCVMQLLVYVTFATSDCYLLAAMAVDRYVAICSPLHYPIVMSRRACLWLVAGSYVMGSMNASVHTGFTFSLFFCKGNTINHFFCDVPPILALSCSSIDINVMLLVVFVGFNLLFTVKKAFSTCGSHLTAVTVFYGRLSYMYLQSHSHNSQENMKVASVFYGVVIPMLNPLIYSLRNKEVKEALKVISEIGILFTS</sequence>
<dbReference type="InterPro" id="IPR017452">
    <property type="entry name" value="GPCR_Rhodpsn_7TM"/>
</dbReference>
<dbReference type="InterPro" id="IPR000276">
    <property type="entry name" value="GPCR_Rhodpsn"/>
</dbReference>
<evidence type="ECO:0000256" key="2">
    <source>
        <dbReference type="ARBA" id="ARBA00004651"/>
    </source>
</evidence>
<keyword evidence="9 13" id="KW-0472">Membrane</keyword>
<dbReference type="PANTHER" id="PTHR48018">
    <property type="entry name" value="OLFACTORY RECEPTOR"/>
    <property type="match status" value="1"/>
</dbReference>
<evidence type="ECO:0000256" key="1">
    <source>
        <dbReference type="ARBA" id="ARBA00003929"/>
    </source>
</evidence>
<keyword evidence="8 12" id="KW-0297">G-protein coupled receptor</keyword>
<keyword evidence="6 13" id="KW-0552">Olfaction</keyword>
<dbReference type="GO" id="GO:0005886">
    <property type="term" value="C:plasma membrane"/>
    <property type="evidence" value="ECO:0007669"/>
    <property type="project" value="UniProtKB-SubCell"/>
</dbReference>
<evidence type="ECO:0000256" key="9">
    <source>
        <dbReference type="ARBA" id="ARBA00023136"/>
    </source>
</evidence>
<dbReference type="PRINTS" id="PR00237">
    <property type="entry name" value="GPCRRHODOPSN"/>
</dbReference>
<evidence type="ECO:0000259" key="14">
    <source>
        <dbReference type="PROSITE" id="PS50262"/>
    </source>
</evidence>
<organism evidence="15 16">
    <name type="scientific">Sus scrofa</name>
    <name type="common">Pig</name>
    <dbReference type="NCBI Taxonomy" id="9823"/>
    <lineage>
        <taxon>Eukaryota</taxon>
        <taxon>Metazoa</taxon>
        <taxon>Chordata</taxon>
        <taxon>Craniata</taxon>
        <taxon>Vertebrata</taxon>
        <taxon>Euteleostomi</taxon>
        <taxon>Mammalia</taxon>
        <taxon>Eutheria</taxon>
        <taxon>Laurasiatheria</taxon>
        <taxon>Artiodactyla</taxon>
        <taxon>Suina</taxon>
        <taxon>Suidae</taxon>
        <taxon>Sus</taxon>
    </lineage>
</organism>